<dbReference type="PANTHER" id="PTHR46401">
    <property type="entry name" value="GLYCOSYLTRANSFERASE WBBK-RELATED"/>
    <property type="match status" value="1"/>
</dbReference>
<dbReference type="Pfam" id="PF00534">
    <property type="entry name" value="Glycos_transf_1"/>
    <property type="match status" value="1"/>
</dbReference>
<gene>
    <name evidence="4" type="ORF">D1953_12805</name>
</gene>
<evidence type="ECO:0000313" key="5">
    <source>
        <dbReference type="Proteomes" id="UP000266016"/>
    </source>
</evidence>
<keyword evidence="1 4" id="KW-0808">Transferase</keyword>
<dbReference type="AlphaFoldDB" id="A0A398B3Y2"/>
<sequence length="405" mass="46423">MKILQVNILYNQGSTGKITADIHKVLEEDGIQSLVCYGAGQKVNDSNIYMVASHYELSFYRIWAHFMGLQYGSGYMSTLRLIKYIKKEKPDVVHLHCINGFFVNIYKLLEFLKKEDINTVLTLHAEFMYTGNCGHAFECEKWKTGCGACPQLWDATYSYYFDRTATAWRKMYKAFKDFNNLVITCVSPWLHERAQLAPILMGKKMVTIENGIDTKNIFHPVPFNDLKKELGIEEQKIILHVTANFTTREDDLKGGRYIYQLAENLKDENVKIVVIGSNDTTVKVPPNMLNIGRVNDQNILAKYYSMADLTIITSKRETFSMPSAESLACGTPVIGFKAGGPETICLKEYSEFVEYGDIEALTNCTLKWINFKNRQGEEISNRAYVHYSKEKMVEGYLDVYKKMIK</sequence>
<accession>A0A398B3Y2</accession>
<dbReference type="Proteomes" id="UP000266016">
    <property type="component" value="Unassembled WGS sequence"/>
</dbReference>
<dbReference type="EMBL" id="QWVS01000023">
    <property type="protein sequence ID" value="RID84739.1"/>
    <property type="molecule type" value="Genomic_DNA"/>
</dbReference>
<dbReference type="RefSeq" id="WP_119117590.1">
    <property type="nucleotide sequence ID" value="NZ_QWVS01000023.1"/>
</dbReference>
<evidence type="ECO:0000259" key="3">
    <source>
        <dbReference type="Pfam" id="PF13439"/>
    </source>
</evidence>
<dbReference type="GO" id="GO:0016757">
    <property type="term" value="F:glycosyltransferase activity"/>
    <property type="evidence" value="ECO:0007669"/>
    <property type="project" value="InterPro"/>
</dbReference>
<proteinExistence type="predicted"/>
<dbReference type="PANTHER" id="PTHR46401:SF2">
    <property type="entry name" value="GLYCOSYLTRANSFERASE WBBK-RELATED"/>
    <property type="match status" value="1"/>
</dbReference>
<feature type="domain" description="Glycosyl transferase family 1" evidence="2">
    <location>
        <begin position="226"/>
        <end position="370"/>
    </location>
</feature>
<organism evidence="4 5">
    <name type="scientific">Peribacillus asahii</name>
    <dbReference type="NCBI Taxonomy" id="228899"/>
    <lineage>
        <taxon>Bacteria</taxon>
        <taxon>Bacillati</taxon>
        <taxon>Bacillota</taxon>
        <taxon>Bacilli</taxon>
        <taxon>Bacillales</taxon>
        <taxon>Bacillaceae</taxon>
        <taxon>Peribacillus</taxon>
    </lineage>
</organism>
<dbReference type="InterPro" id="IPR028098">
    <property type="entry name" value="Glyco_trans_4-like_N"/>
</dbReference>
<protein>
    <submittedName>
        <fullName evidence="4">Glycosyltransferase</fullName>
    </submittedName>
</protein>
<dbReference type="InterPro" id="IPR001296">
    <property type="entry name" value="Glyco_trans_1"/>
</dbReference>
<name>A0A398B3Y2_9BACI</name>
<evidence type="ECO:0000259" key="2">
    <source>
        <dbReference type="Pfam" id="PF00534"/>
    </source>
</evidence>
<evidence type="ECO:0000313" key="4">
    <source>
        <dbReference type="EMBL" id="RID84739.1"/>
    </source>
</evidence>
<dbReference type="Pfam" id="PF13439">
    <property type="entry name" value="Glyco_transf_4"/>
    <property type="match status" value="1"/>
</dbReference>
<dbReference type="Gene3D" id="3.40.50.2000">
    <property type="entry name" value="Glycogen Phosphorylase B"/>
    <property type="match status" value="2"/>
</dbReference>
<reference evidence="4 5" key="1">
    <citation type="submission" date="2018-08" db="EMBL/GenBank/DDBJ databases">
        <title>Bacillus jemisoniae sp. nov., Bacillus chryseoplanitiae sp. nov., Bacillus resnikiae sp. nov., and Bacillus frankliniae sp. nov., isolated from Viking spacecraft and associated surfaces.</title>
        <authorList>
            <person name="Seuylemezian A."/>
            <person name="Vaishampayan P."/>
        </authorList>
    </citation>
    <scope>NUCLEOTIDE SEQUENCE [LARGE SCALE GENOMIC DNA]</scope>
    <source>
        <strain evidence="4 5">MA001</strain>
    </source>
</reference>
<evidence type="ECO:0000256" key="1">
    <source>
        <dbReference type="ARBA" id="ARBA00022679"/>
    </source>
</evidence>
<comment type="caution">
    <text evidence="4">The sequence shown here is derived from an EMBL/GenBank/DDBJ whole genome shotgun (WGS) entry which is preliminary data.</text>
</comment>
<keyword evidence="5" id="KW-1185">Reference proteome</keyword>
<dbReference type="SUPFAM" id="SSF53756">
    <property type="entry name" value="UDP-Glycosyltransferase/glycogen phosphorylase"/>
    <property type="match status" value="1"/>
</dbReference>
<dbReference type="GO" id="GO:0009103">
    <property type="term" value="P:lipopolysaccharide biosynthetic process"/>
    <property type="evidence" value="ECO:0007669"/>
    <property type="project" value="TreeGrafter"/>
</dbReference>
<feature type="domain" description="Glycosyltransferase subfamily 4-like N-terminal" evidence="3">
    <location>
        <begin position="22"/>
        <end position="215"/>
    </location>
</feature>